<evidence type="ECO:0000256" key="2">
    <source>
        <dbReference type="ARBA" id="ARBA00008640"/>
    </source>
</evidence>
<keyword evidence="11" id="KW-1185">Reference proteome</keyword>
<evidence type="ECO:0000256" key="1">
    <source>
        <dbReference type="ARBA" id="ARBA00004651"/>
    </source>
</evidence>
<protein>
    <recommendedName>
        <fullName evidence="7">TVP38/TMEM64 family membrane protein</fullName>
    </recommendedName>
</protein>
<feature type="region of interest" description="Disordered" evidence="8">
    <location>
        <begin position="1"/>
        <end position="22"/>
    </location>
</feature>
<evidence type="ECO:0000256" key="3">
    <source>
        <dbReference type="ARBA" id="ARBA00022475"/>
    </source>
</evidence>
<feature type="transmembrane region" description="Helical" evidence="7">
    <location>
        <begin position="197"/>
        <end position="219"/>
    </location>
</feature>
<evidence type="ECO:0000313" key="11">
    <source>
        <dbReference type="Proteomes" id="UP001183794"/>
    </source>
</evidence>
<dbReference type="PANTHER" id="PTHR12677:SF59">
    <property type="entry name" value="GOLGI APPARATUS MEMBRANE PROTEIN TVP38-RELATED"/>
    <property type="match status" value="1"/>
</dbReference>
<keyword evidence="4 7" id="KW-0812">Transmembrane</keyword>
<comment type="similarity">
    <text evidence="2 7">Belongs to the TVP38/TMEM64 family.</text>
</comment>
<sequence length="255" mass="27643">MSHTPHEGAQQRPEDDTKPLNAGFDKPVEANGSYAALEDHFDWAGLIRNTALVIVLLLMLWLAFNVRLPSIDDLHDIIASWGWAAALVFIGAYAVVALTPIPVTVMAVTGGLLFGFVEGTVLSVIGVFLGCWGAYWIARGLGRESIAKMLGSRFRTVERHLDEAGFQAVAVLRLLPGFPYWPVNYGSGAFGVSQRDYVFASMLSVIPGQISLVAIGSFISDPTVVNGVIVGIAWIAVLILTIWAYRQWKAAKEDA</sequence>
<dbReference type="Proteomes" id="UP001183794">
    <property type="component" value="Unassembled WGS sequence"/>
</dbReference>
<feature type="domain" description="VTT" evidence="9">
    <location>
        <begin position="101"/>
        <end position="217"/>
    </location>
</feature>
<organism evidence="10 11">
    <name type="scientific">Enteractinococcus fodinae</name>
    <dbReference type="NCBI Taxonomy" id="684663"/>
    <lineage>
        <taxon>Bacteria</taxon>
        <taxon>Bacillati</taxon>
        <taxon>Actinomycetota</taxon>
        <taxon>Actinomycetes</taxon>
        <taxon>Micrococcales</taxon>
        <taxon>Micrococcaceae</taxon>
    </lineage>
</organism>
<evidence type="ECO:0000313" key="10">
    <source>
        <dbReference type="EMBL" id="MDR7347725.1"/>
    </source>
</evidence>
<dbReference type="RefSeq" id="WP_310174268.1">
    <property type="nucleotide sequence ID" value="NZ_BAABHE010000002.1"/>
</dbReference>
<feature type="transmembrane region" description="Helical" evidence="7">
    <location>
        <begin position="46"/>
        <end position="66"/>
    </location>
</feature>
<dbReference type="PANTHER" id="PTHR12677">
    <property type="entry name" value="GOLGI APPARATUS MEMBRANE PROTEIN TVP38-RELATED"/>
    <property type="match status" value="1"/>
</dbReference>
<evidence type="ECO:0000256" key="7">
    <source>
        <dbReference type="RuleBase" id="RU366058"/>
    </source>
</evidence>
<evidence type="ECO:0000256" key="6">
    <source>
        <dbReference type="ARBA" id="ARBA00023136"/>
    </source>
</evidence>
<dbReference type="EMBL" id="JAVDYJ010000001">
    <property type="protein sequence ID" value="MDR7347725.1"/>
    <property type="molecule type" value="Genomic_DNA"/>
</dbReference>
<evidence type="ECO:0000256" key="4">
    <source>
        <dbReference type="ARBA" id="ARBA00022692"/>
    </source>
</evidence>
<reference evidence="10 11" key="1">
    <citation type="submission" date="2023-07" db="EMBL/GenBank/DDBJ databases">
        <title>Sequencing the genomes of 1000 actinobacteria strains.</title>
        <authorList>
            <person name="Klenk H.-P."/>
        </authorList>
    </citation>
    <scope>NUCLEOTIDE SEQUENCE [LARGE SCALE GENOMIC DNA]</scope>
    <source>
        <strain evidence="10 11">DSM 22966</strain>
    </source>
</reference>
<name>A0ABU2B2A9_9MICC</name>
<feature type="transmembrane region" description="Helical" evidence="7">
    <location>
        <begin position="113"/>
        <end position="138"/>
    </location>
</feature>
<keyword evidence="6 7" id="KW-0472">Membrane</keyword>
<feature type="transmembrane region" description="Helical" evidence="7">
    <location>
        <begin position="225"/>
        <end position="245"/>
    </location>
</feature>
<keyword evidence="3 7" id="KW-1003">Cell membrane</keyword>
<evidence type="ECO:0000259" key="9">
    <source>
        <dbReference type="Pfam" id="PF09335"/>
    </source>
</evidence>
<dbReference type="Pfam" id="PF09335">
    <property type="entry name" value="VTT_dom"/>
    <property type="match status" value="1"/>
</dbReference>
<dbReference type="InterPro" id="IPR015414">
    <property type="entry name" value="TMEM64"/>
</dbReference>
<comment type="caution">
    <text evidence="10">The sequence shown here is derived from an EMBL/GenBank/DDBJ whole genome shotgun (WGS) entry which is preliminary data.</text>
</comment>
<evidence type="ECO:0000256" key="8">
    <source>
        <dbReference type="SAM" id="MobiDB-lite"/>
    </source>
</evidence>
<comment type="subcellular location">
    <subcellularLocation>
        <location evidence="1 7">Cell membrane</location>
        <topology evidence="1 7">Multi-pass membrane protein</topology>
    </subcellularLocation>
</comment>
<accession>A0ABU2B2A9</accession>
<keyword evidence="5 7" id="KW-1133">Transmembrane helix</keyword>
<dbReference type="InterPro" id="IPR032816">
    <property type="entry name" value="VTT_dom"/>
</dbReference>
<proteinExistence type="inferred from homology"/>
<gene>
    <name evidence="10" type="ORF">J2S62_001982</name>
</gene>
<evidence type="ECO:0000256" key="5">
    <source>
        <dbReference type="ARBA" id="ARBA00022989"/>
    </source>
</evidence>
<feature type="transmembrane region" description="Helical" evidence="7">
    <location>
        <begin position="78"/>
        <end position="101"/>
    </location>
</feature>